<dbReference type="EMBL" id="KT324730">
    <property type="protein sequence ID" value="AMB15501.1"/>
    <property type="molecule type" value="Genomic_DNA"/>
</dbReference>
<feature type="compositionally biased region" description="Acidic residues" evidence="12">
    <location>
        <begin position="114"/>
        <end position="134"/>
    </location>
</feature>
<reference evidence="17" key="3">
    <citation type="journal article" date="2018" name="Transbound. Emerg. Dis.">
        <title>Genetic diversity of equine herpesvirus 1 isolated from neurological, abortigenic and respiratory disease outbreaks.</title>
        <authorList>
            <person name="Bryant N.A."/>
            <person name="Wilkie G.S."/>
            <person name="Russell C.A."/>
            <person name="Compston L."/>
            <person name="Grafham D."/>
            <person name="Clissold L."/>
            <person name="McLay K."/>
            <person name="Medcalf L."/>
            <person name="Newton R."/>
            <person name="Davison A.J."/>
            <person name="Elton D.M."/>
        </authorList>
    </citation>
    <scope>NUCLEOTIDE SEQUENCE</scope>
    <source>
        <strain evidence="22">Ab1</strain>
        <strain evidence="17">Hampshire/1/2008</strain>
        <strain evidence="20">Hertfordshire/188/2010</strain>
        <strain evidence="21">Hong Kong/57/1984</strain>
        <strain evidence="18">Leicestershire/22/1996</strain>
        <strain evidence="23">RacH</strain>
        <strain evidence="24">Suffolk/123/2005</strain>
        <strain evidence="19">United Kingdom/32/1982</strain>
    </source>
</reference>
<feature type="compositionally biased region" description="Polar residues" evidence="12">
    <location>
        <begin position="59"/>
        <end position="81"/>
    </location>
</feature>
<dbReference type="EMBL" id="KU206464">
    <property type="protein sequence ID" value="APQ36666.1"/>
    <property type="molecule type" value="Genomic_DNA"/>
</dbReference>
<dbReference type="EMBL" id="KU206480">
    <property type="protein sequence ID" value="APQ37865.1"/>
    <property type="molecule type" value="Genomic_DNA"/>
</dbReference>
<dbReference type="EMBL" id="KF644569">
    <property type="protein sequence ID" value="AII80867.1"/>
    <property type="molecule type" value="Genomic_DNA"/>
</dbReference>
<keyword evidence="7 11" id="KW-0426">Late protein</keyword>
<keyword evidence="10 11" id="KW-1035">Host cytoplasm</keyword>
<dbReference type="EMBL" id="KU206467">
    <property type="protein sequence ID" value="APQ36891.1"/>
    <property type="molecule type" value="Genomic_DNA"/>
</dbReference>
<reference evidence="14" key="2">
    <citation type="journal article" date="2015" name="J. Gen. Virol.">
        <title>Evidence of widespread natural recombination among field isolates of equine herpesvirus 4 but not among field isolates of equine herpesvirus 1.</title>
        <authorList>
            <person name="Vaz P.K."/>
            <person name="Horsington J."/>
            <person name="Hartley C.A."/>
            <person name="Browning G.F."/>
            <person name="Ficorilli N.P."/>
            <person name="Studdert M.J."/>
            <person name="Gilkerson J.R."/>
            <person name="Devlin J.M."/>
        </authorList>
    </citation>
    <scope>NUCLEOTIDE SEQUENCE</scope>
    <source>
        <strain evidence="15">1074-94</strain>
        <strain evidence="14">3045-07</strain>
        <strain evidence="16">717A-82</strain>
    </source>
</reference>
<keyword evidence="5 11" id="KW-0920">Virion tegument</keyword>
<dbReference type="EMBL" id="KT324725">
    <property type="protein sequence ID" value="AMB15106.1"/>
    <property type="molecule type" value="Genomic_DNA"/>
</dbReference>
<feature type="compositionally biased region" description="Polar residues" evidence="12">
    <location>
        <begin position="30"/>
        <end position="41"/>
    </location>
</feature>
<accession>A0A0A7D8P8</accession>
<evidence type="ECO:0000313" key="22">
    <source>
        <dbReference type="EMBL" id="APQ36966.1"/>
    </source>
</evidence>
<evidence type="ECO:0000313" key="19">
    <source>
        <dbReference type="EMBL" id="APQ36741.1"/>
    </source>
</evidence>
<evidence type="ECO:0000256" key="1">
    <source>
        <dbReference type="ARBA" id="ARBA00004147"/>
    </source>
</evidence>
<gene>
    <name evidence="13" type="primary">ORF13</name>
    <name evidence="25" type="synonym">13</name>
</gene>
<evidence type="ECO:0000313" key="14">
    <source>
        <dbReference type="EMBL" id="AMB15106.1"/>
    </source>
</evidence>
<dbReference type="RefSeq" id="YP_053058.1">
    <property type="nucleotide sequence ID" value="NC_001491.2"/>
</dbReference>
<comment type="function">
    <text evidence="11">Tegument protein that can bind to various RNA transcripts. Plays a role in the attenuation of selective viral and cellular mRNA degradation by modulating the activity of host shutoff RNase UL41/VHS. Also plays a role in the primary envelopment of virions in the perinuclear space, probably by interacting with two nuclear egress proteins UL31 and UL34.</text>
</comment>
<proteinExistence type="inferred from homology"/>
<evidence type="ECO:0000313" key="21">
    <source>
        <dbReference type="EMBL" id="APQ36891.1"/>
    </source>
</evidence>
<comment type="domain">
    <text evidence="11">The nuclear export signal is CRM1-dependent.</text>
</comment>
<reference evidence="25" key="4">
    <citation type="submission" date="2020-02" db="EMBL/GenBank/DDBJ databases">
        <title>Equine herpesvirus 1 isolate (EHV1/Meerut/2014) from abortion outbreak in India.</title>
        <authorList>
            <person name="Gulati B.R."/>
            <person name="Riyesh T."/>
            <person name="Punia S."/>
            <person name="Kumar N."/>
            <person name="Gandham R.K."/>
            <person name="Khan R.I.N."/>
            <person name="Praharaj M.R."/>
        </authorList>
    </citation>
    <scope>NUCLEOTIDE SEQUENCE</scope>
    <source>
        <strain evidence="25">EHV1/Meerut/2014</strain>
    </source>
</reference>
<feature type="compositionally biased region" description="Acidic residues" evidence="12">
    <location>
        <begin position="146"/>
        <end position="155"/>
    </location>
</feature>
<evidence type="ECO:0000256" key="2">
    <source>
        <dbReference type="ARBA" id="ARBA00004192"/>
    </source>
</evidence>
<evidence type="ECO:0000313" key="13">
    <source>
        <dbReference type="EMBL" id="AII80867.1"/>
    </source>
</evidence>
<comment type="subcellular location">
    <subcellularLocation>
        <location evidence="2 11">Host cytoplasm</location>
    </subcellularLocation>
    <subcellularLocation>
        <location evidence="1 11">Host nucleus</location>
    </subcellularLocation>
    <subcellularLocation>
        <location evidence="11">Virion tegument</location>
    </subcellularLocation>
    <text evidence="11">Major tegument protein of the virion. Undergoes nucleocytoplasmic shuttling during infection. Localizes to the major sites of transcription in the infected cell nucleus.</text>
</comment>
<evidence type="ECO:0000256" key="4">
    <source>
        <dbReference type="ARBA" id="ARBA00022562"/>
    </source>
</evidence>
<evidence type="ECO:0000256" key="6">
    <source>
        <dbReference type="ARBA" id="ARBA00022844"/>
    </source>
</evidence>
<dbReference type="GO" id="GO:0006355">
    <property type="term" value="P:regulation of DNA-templated transcription"/>
    <property type="evidence" value="ECO:0007669"/>
    <property type="project" value="UniProtKB-UniRule"/>
</dbReference>
<dbReference type="EMBL" id="KT324733">
    <property type="protein sequence ID" value="AMB15738.1"/>
    <property type="molecule type" value="Genomic_DNA"/>
</dbReference>
<feature type="region of interest" description="Disordered" evidence="12">
    <location>
        <begin position="1"/>
        <end position="212"/>
    </location>
</feature>
<evidence type="ECO:0000313" key="25">
    <source>
        <dbReference type="EMBL" id="QNT18138.1"/>
    </source>
</evidence>
<evidence type="ECO:0000256" key="10">
    <source>
        <dbReference type="ARBA" id="ARBA00023200"/>
    </source>
</evidence>
<dbReference type="OrthoDB" id="14517at10239"/>
<evidence type="ECO:0000256" key="7">
    <source>
        <dbReference type="ARBA" id="ARBA00022921"/>
    </source>
</evidence>
<evidence type="ECO:0000313" key="24">
    <source>
        <dbReference type="EMBL" id="APQ37865.1"/>
    </source>
</evidence>
<keyword evidence="11" id="KW-0694">RNA-binding</keyword>
<dbReference type="GO" id="GO:0003723">
    <property type="term" value="F:RNA binding"/>
    <property type="evidence" value="ECO:0007669"/>
    <property type="project" value="UniProtKB-UniRule"/>
</dbReference>
<dbReference type="EMBL" id="KU206466">
    <property type="protein sequence ID" value="APQ36816.1"/>
    <property type="molecule type" value="Genomic_DNA"/>
</dbReference>
<evidence type="ECO:0000256" key="9">
    <source>
        <dbReference type="ARBA" id="ARBA00023163"/>
    </source>
</evidence>
<evidence type="ECO:0000313" key="18">
    <source>
        <dbReference type="EMBL" id="APQ36666.1"/>
    </source>
</evidence>
<evidence type="ECO:0000313" key="17">
    <source>
        <dbReference type="EMBL" id="APQ36516.1"/>
    </source>
</evidence>
<comment type="similarity">
    <text evidence="3 11">Belongs to the alphaherpesvirinae HHV-1 UL47 family.</text>
</comment>
<organism evidence="13 26">
    <name type="scientific">Equid alphaherpesvirus 1</name>
    <name type="common">Equine herpesvirus 1</name>
    <dbReference type="NCBI Taxonomy" id="10326"/>
    <lineage>
        <taxon>Viruses</taxon>
        <taxon>Duplodnaviria</taxon>
        <taxon>Heunggongvirae</taxon>
        <taxon>Peploviricota</taxon>
        <taxon>Herviviricetes</taxon>
        <taxon>Herpesvirales</taxon>
        <taxon>Orthoherpesviridae</taxon>
        <taxon>Alphaherpesvirinae</taxon>
        <taxon>Varicellovirus</taxon>
        <taxon>Varicellovirus equidalpha1</taxon>
    </lineage>
</organism>
<dbReference type="Pfam" id="PF03362">
    <property type="entry name" value="Herpes_UL47"/>
    <property type="match status" value="1"/>
</dbReference>
<evidence type="ECO:0000256" key="8">
    <source>
        <dbReference type="ARBA" id="ARBA00023015"/>
    </source>
</evidence>
<dbReference type="GO" id="GO:0019033">
    <property type="term" value="C:viral tegument"/>
    <property type="evidence" value="ECO:0007669"/>
    <property type="project" value="UniProtKB-SubCell"/>
</dbReference>
<name>A0A0A7D8P8_9ALPH</name>
<dbReference type="EMBL" id="KU206478">
    <property type="protein sequence ID" value="APQ37715.1"/>
    <property type="molecule type" value="Genomic_DNA"/>
</dbReference>
<sequence>MDQHHGARGGAPIRRPRRSIESRSHPFRATGNTQRTYSTPRLSYRDGLSGRTASRDPQEQASNQDESSNPSTSNAQQSTSFWGYLRRVFSDDVPAQPQAPRPRADFAPPAGEESSSEEEEEEGPAQAPLDEEDQLMYADQYSVGDSSDENDEEEDPRLGSDYPTSAESSEYHDHGEMVAGAGAESESETDIDAEEEEEDDEDDEDDMEVIRDESYRLPRTWLDKSIRLMDEALAQSSELSKAITKSTRSLYDSQFAPGGRGYTQTATPSRRLVQLSRAGMYDSDKIVMTGDYMEVDDDPDSAYQSWVRAIRHPLAMNPSWEETISNHTNPSFSTDIDYDIDELIEKNLARTPPVFEGLLDSAEFFYKLPMLYTYATITQDEAYEERLAWSNTQALHGHEQSSWQALLVYYSRGGMYVSPTQEPRGIWRRALKQAMALQLKMCVLGLSDVVTKQNATHHHAAVTFLVDALLRTARNCYLASRLLVFAWERRRETGAKRPAEPLIALSGVTLLQPLPPEVSELLEQRTFDIGLRTPNSAVFRAFFGSLVYWAELRLALRDPASINCRYVGFHLQTSEIYLLARAHSASPGYTKEELVAMEAILTLATLMLEVALQWVHVACAQLLSENDTIKAFRRVSASIPHALAPLGSIRLHDAEFEVLSNPDVMVARDETALSQALFLGYFSVRTALTACMRDYSHEADGGSKETVTGVFLGVGLILQRLAGHLNFLLNCLAGAALYGGQKINIHSLTLPRYSLLADVMAPMLQRQSLVDFWRARDNMLEDLEITPRPGPPTQGKRVVVEMPLPSDDLPDMTPGASVNNGAGLGRMVDMAKQLQHYRETIIGEEATSSVGKRGLIRAGVGVAALRGRRRK</sequence>
<dbReference type="EMBL" id="KU206468">
    <property type="protein sequence ID" value="APQ36966.1"/>
    <property type="molecule type" value="Genomic_DNA"/>
</dbReference>
<keyword evidence="9 11" id="KW-0804">Transcription</keyword>
<dbReference type="EMBL" id="KU206462">
    <property type="protein sequence ID" value="APQ36516.1"/>
    <property type="molecule type" value="Genomic_DNA"/>
</dbReference>
<dbReference type="Proteomes" id="UP000141667">
    <property type="component" value="Segment"/>
</dbReference>
<evidence type="ECO:0000313" key="15">
    <source>
        <dbReference type="EMBL" id="AMB15501.1"/>
    </source>
</evidence>
<dbReference type="GeneID" id="1487516"/>
<keyword evidence="6 11" id="KW-0946">Virion</keyword>
<dbReference type="InterPro" id="IPR005029">
    <property type="entry name" value="Herpes_UL47"/>
</dbReference>
<keyword evidence="8 11" id="KW-0805">Transcription regulation</keyword>
<evidence type="ECO:0000256" key="5">
    <source>
        <dbReference type="ARBA" id="ARBA00022580"/>
    </source>
</evidence>
<evidence type="ECO:0000313" key="26">
    <source>
        <dbReference type="Proteomes" id="UP000141667"/>
    </source>
</evidence>
<dbReference type="EMBL" id="MT077857">
    <property type="protein sequence ID" value="QNT18138.1"/>
    <property type="molecule type" value="Genomic_DNA"/>
</dbReference>
<keyword evidence="4 11" id="KW-1048">Host nucleus</keyword>
<evidence type="ECO:0000313" key="20">
    <source>
        <dbReference type="EMBL" id="APQ36816.1"/>
    </source>
</evidence>
<evidence type="ECO:0000313" key="16">
    <source>
        <dbReference type="EMBL" id="AMB15738.1"/>
    </source>
</evidence>
<evidence type="ECO:0000256" key="12">
    <source>
        <dbReference type="SAM" id="MobiDB-lite"/>
    </source>
</evidence>
<dbReference type="GO" id="GO:0030430">
    <property type="term" value="C:host cell cytoplasm"/>
    <property type="evidence" value="ECO:0007669"/>
    <property type="project" value="UniProtKB-SubCell"/>
</dbReference>
<feature type="compositionally biased region" description="Acidic residues" evidence="12">
    <location>
        <begin position="185"/>
        <end position="207"/>
    </location>
</feature>
<dbReference type="KEGG" id="vg:1487516"/>
<evidence type="ECO:0000256" key="3">
    <source>
        <dbReference type="ARBA" id="ARBA00005238"/>
    </source>
</evidence>
<dbReference type="GO" id="GO:0042025">
    <property type="term" value="C:host cell nucleus"/>
    <property type="evidence" value="ECO:0007669"/>
    <property type="project" value="UniProtKB-SubCell"/>
</dbReference>
<comment type="subunit">
    <text evidence="11">Interacts with US3 kinase. Interacts with UL31 and UL34; these interactions seem important for efficient virion nuclear egress. Interacts with UL41/VHS.</text>
</comment>
<protein>
    <recommendedName>
        <fullName evidence="11">Tegument protein UL47</fullName>
    </recommendedName>
</protein>
<reference evidence="13 26" key="1">
    <citation type="submission" date="2013-08" db="EMBL/GenBank/DDBJ databases">
        <title>Genomic analysis of diverse equine herpesvirus type 1 strains from different geographic locations.</title>
        <authorList>
            <person name="Fukushi H."/>
            <person name="Ma G."/>
            <person name="Tsujimura K."/>
            <person name="Cheng H."/>
            <person name="Goodman L."/>
            <person name="Huang T."/>
            <person name="Osterrieder N."/>
        </authorList>
    </citation>
    <scope>NUCLEOTIDE SEQUENCE [LARGE SCALE GENOMIC DNA]</scope>
    <source>
        <strain evidence="13">NY03</strain>
    </source>
</reference>
<evidence type="ECO:0000313" key="23">
    <source>
        <dbReference type="EMBL" id="APQ37715.1"/>
    </source>
</evidence>
<dbReference type="EMBL" id="KU206465">
    <property type="protein sequence ID" value="APQ36741.1"/>
    <property type="molecule type" value="Genomic_DNA"/>
</dbReference>
<evidence type="ECO:0000256" key="11">
    <source>
        <dbReference type="RuleBase" id="RU369113"/>
    </source>
</evidence>